<gene>
    <name evidence="2" type="ORF">M407DRAFT_32091</name>
</gene>
<dbReference type="EMBL" id="KN823302">
    <property type="protein sequence ID" value="KIO18232.1"/>
    <property type="molecule type" value="Genomic_DNA"/>
</dbReference>
<dbReference type="AlphaFoldDB" id="A0A0C3L9S8"/>
<evidence type="ECO:0000313" key="2">
    <source>
        <dbReference type="EMBL" id="KIO18232.1"/>
    </source>
</evidence>
<feature type="transmembrane region" description="Helical" evidence="1">
    <location>
        <begin position="85"/>
        <end position="104"/>
    </location>
</feature>
<evidence type="ECO:0000256" key="1">
    <source>
        <dbReference type="SAM" id="Phobius"/>
    </source>
</evidence>
<evidence type="ECO:0000313" key="3">
    <source>
        <dbReference type="Proteomes" id="UP000054248"/>
    </source>
</evidence>
<reference evidence="3" key="2">
    <citation type="submission" date="2015-01" db="EMBL/GenBank/DDBJ databases">
        <title>Evolutionary Origins and Diversification of the Mycorrhizal Mutualists.</title>
        <authorList>
            <consortium name="DOE Joint Genome Institute"/>
            <consortium name="Mycorrhizal Genomics Consortium"/>
            <person name="Kohler A."/>
            <person name="Kuo A."/>
            <person name="Nagy L.G."/>
            <person name="Floudas D."/>
            <person name="Copeland A."/>
            <person name="Barry K.W."/>
            <person name="Cichocki N."/>
            <person name="Veneault-Fourrey C."/>
            <person name="LaButti K."/>
            <person name="Lindquist E.A."/>
            <person name="Lipzen A."/>
            <person name="Lundell T."/>
            <person name="Morin E."/>
            <person name="Murat C."/>
            <person name="Riley R."/>
            <person name="Ohm R."/>
            <person name="Sun H."/>
            <person name="Tunlid A."/>
            <person name="Henrissat B."/>
            <person name="Grigoriev I.V."/>
            <person name="Hibbett D.S."/>
            <person name="Martin F."/>
        </authorList>
    </citation>
    <scope>NUCLEOTIDE SEQUENCE [LARGE SCALE GENOMIC DNA]</scope>
    <source>
        <strain evidence="3">MUT 4182</strain>
    </source>
</reference>
<accession>A0A0C3L9S8</accession>
<feature type="transmembrane region" description="Helical" evidence="1">
    <location>
        <begin position="20"/>
        <end position="38"/>
    </location>
</feature>
<keyword evidence="3" id="KW-1185">Reference proteome</keyword>
<dbReference type="Proteomes" id="UP000054248">
    <property type="component" value="Unassembled WGS sequence"/>
</dbReference>
<reference evidence="2 3" key="1">
    <citation type="submission" date="2014-04" db="EMBL/GenBank/DDBJ databases">
        <authorList>
            <consortium name="DOE Joint Genome Institute"/>
            <person name="Kuo A."/>
            <person name="Girlanda M."/>
            <person name="Perotto S."/>
            <person name="Kohler A."/>
            <person name="Nagy L.G."/>
            <person name="Floudas D."/>
            <person name="Copeland A."/>
            <person name="Barry K.W."/>
            <person name="Cichocki N."/>
            <person name="Veneault-Fourrey C."/>
            <person name="LaButti K."/>
            <person name="Lindquist E.A."/>
            <person name="Lipzen A."/>
            <person name="Lundell T."/>
            <person name="Morin E."/>
            <person name="Murat C."/>
            <person name="Sun H."/>
            <person name="Tunlid A."/>
            <person name="Henrissat B."/>
            <person name="Grigoriev I.V."/>
            <person name="Hibbett D.S."/>
            <person name="Martin F."/>
            <person name="Nordberg H.P."/>
            <person name="Cantor M.N."/>
            <person name="Hua S.X."/>
        </authorList>
    </citation>
    <scope>NUCLEOTIDE SEQUENCE [LARGE SCALE GENOMIC DNA]</scope>
    <source>
        <strain evidence="2 3">MUT 4182</strain>
    </source>
</reference>
<organism evidence="2 3">
    <name type="scientific">Tulasnella calospora MUT 4182</name>
    <dbReference type="NCBI Taxonomy" id="1051891"/>
    <lineage>
        <taxon>Eukaryota</taxon>
        <taxon>Fungi</taxon>
        <taxon>Dikarya</taxon>
        <taxon>Basidiomycota</taxon>
        <taxon>Agaricomycotina</taxon>
        <taxon>Agaricomycetes</taxon>
        <taxon>Cantharellales</taxon>
        <taxon>Tulasnellaceae</taxon>
        <taxon>Tulasnella</taxon>
    </lineage>
</organism>
<keyword evidence="1" id="KW-0472">Membrane</keyword>
<dbReference type="HOGENOM" id="CLU_1462376_0_0_1"/>
<name>A0A0C3L9S8_9AGAM</name>
<keyword evidence="1" id="KW-1133">Transmembrane helix</keyword>
<keyword evidence="1" id="KW-0812">Transmembrane</keyword>
<proteinExistence type="predicted"/>
<protein>
    <submittedName>
        <fullName evidence="2">Uncharacterized protein</fullName>
    </submittedName>
</protein>
<sequence length="185" mass="20139">MSRHYGTFAGHDTYQGLRILVIILSGSVLFLDTFYSIVSTTSSHLLRPTLSLLRSFLHPLSCHPESQATVISSPKLTSVMIQTDTLVGCVVLAILALTILMIFVRDTARHPPGPPSTTHGADAVALILAMEEGARGFLNQEPLRGYWNIILGWIVPPTTDGPRPILHRQDPATAVPAPTAPWNTR</sequence>